<proteinExistence type="predicted"/>
<gene>
    <name evidence="5" type="ORF">CEUSTIGMA_g6680.t1</name>
</gene>
<dbReference type="GO" id="GO:0016042">
    <property type="term" value="P:lipid catabolic process"/>
    <property type="evidence" value="ECO:0007669"/>
    <property type="project" value="UniProtKB-KW"/>
</dbReference>
<accession>A0A250X8Y6</accession>
<reference evidence="5 6" key="1">
    <citation type="submission" date="2017-08" db="EMBL/GenBank/DDBJ databases">
        <title>Acidophilic green algal genome provides insights into adaptation to an acidic environment.</title>
        <authorList>
            <person name="Hirooka S."/>
            <person name="Hirose Y."/>
            <person name="Kanesaki Y."/>
            <person name="Higuchi S."/>
            <person name="Fujiwara T."/>
            <person name="Onuma R."/>
            <person name="Era A."/>
            <person name="Ohbayashi R."/>
            <person name="Uzuka A."/>
            <person name="Nozaki H."/>
            <person name="Yoshikawa H."/>
            <person name="Miyagishima S.Y."/>
        </authorList>
    </citation>
    <scope>NUCLEOTIDE SEQUENCE [LARGE SCALE GENOMIC DNA]</scope>
    <source>
        <strain evidence="5 6">NIES-2499</strain>
    </source>
</reference>
<comment type="caution">
    <text evidence="5">The sequence shown here is derived from an EMBL/GenBank/DDBJ whole genome shotgun (WGS) entry which is preliminary data.</text>
</comment>
<dbReference type="Gene3D" id="3.40.50.1820">
    <property type="entry name" value="alpha/beta hydrolase"/>
    <property type="match status" value="1"/>
</dbReference>
<evidence type="ECO:0000256" key="2">
    <source>
        <dbReference type="ARBA" id="ARBA00022801"/>
    </source>
</evidence>
<dbReference type="GO" id="GO:0003847">
    <property type="term" value="F:1-alkyl-2-acetylglycerophosphocholine esterase activity"/>
    <property type="evidence" value="ECO:0007669"/>
    <property type="project" value="UniProtKB-EC"/>
</dbReference>
<keyword evidence="3" id="KW-0442">Lipid degradation</keyword>
<dbReference type="STRING" id="1157962.A0A250X8Y6"/>
<dbReference type="PANTHER" id="PTHR10272:SF0">
    <property type="entry name" value="PLATELET-ACTIVATING FACTOR ACETYLHYDROLASE"/>
    <property type="match status" value="1"/>
</dbReference>
<protein>
    <recommendedName>
        <fullName evidence="1">1-alkyl-2-acetylglycerophosphocholine esterase</fullName>
        <ecNumber evidence="1">3.1.1.47</ecNumber>
    </recommendedName>
</protein>
<dbReference type="SUPFAM" id="SSF53474">
    <property type="entry name" value="alpha/beta-Hydrolases"/>
    <property type="match status" value="1"/>
</dbReference>
<organism evidence="5 6">
    <name type="scientific">Chlamydomonas eustigma</name>
    <dbReference type="NCBI Taxonomy" id="1157962"/>
    <lineage>
        <taxon>Eukaryota</taxon>
        <taxon>Viridiplantae</taxon>
        <taxon>Chlorophyta</taxon>
        <taxon>core chlorophytes</taxon>
        <taxon>Chlorophyceae</taxon>
        <taxon>CS clade</taxon>
        <taxon>Chlamydomonadales</taxon>
        <taxon>Chlamydomonadaceae</taxon>
        <taxon>Chlamydomonas</taxon>
    </lineage>
</organism>
<evidence type="ECO:0000256" key="3">
    <source>
        <dbReference type="ARBA" id="ARBA00022963"/>
    </source>
</evidence>
<dbReference type="EC" id="3.1.1.47" evidence="1"/>
<evidence type="ECO:0000256" key="1">
    <source>
        <dbReference type="ARBA" id="ARBA00013201"/>
    </source>
</evidence>
<dbReference type="InterPro" id="IPR029058">
    <property type="entry name" value="AB_hydrolase_fold"/>
</dbReference>
<dbReference type="AlphaFoldDB" id="A0A250X8Y6"/>
<dbReference type="Proteomes" id="UP000232323">
    <property type="component" value="Unassembled WGS sequence"/>
</dbReference>
<dbReference type="OrthoDB" id="2363873at2759"/>
<sequence>MVRSYMPRGRYKVGVRDLSLYPGPVELHPEKHLFGRIFYPCDDQSTSIVPILWTGSLYSAHGYSGFPFAHKSDWQSALIRHSLTAVAWCLGSTTRLWGYWNAHLPQPPKEGDLMCARDLHPDDARDIMLSTSNQMSTPLTDGHKFPVVIFSHGLAGQRNTYSCICMELASQGVVVLAVEHCDGSASVAQLAGPNMRWQAWEKETVRQAKGSWRWYRGLGDSTKWCERTEWRALELRTAFRMLSELNEGKPDPNLSVSGCTKVSQLHTLFRDRLDLERTAVMGHSYGGATATLAASSYPEFKCAAALDPWWDALPSQCPALTSWQSPSPLLVLGSHSWNTPDVSTGKMMCNEERQSLLLEAAQVTGGGALHIVPKGSNHHSFGDLAFLFDSFLGPLRTLFLRRGTATTSQLPNSRAHDINCECLSRFLMDHLPGGISHLKDPRTHQGQSPFIHNQSMSPPDAREGDRACTGVATSVSDASVEIKVPKTSSTSIKDAHLSSLSTQQAHQHIMASSLLQGTLPESRYLTSLDICDGLHDPRLPGHDNVGLHTGGNIHKYSRQAIPFKPSDDVAYREILGADLHSIRLAV</sequence>
<keyword evidence="2" id="KW-0378">Hydrolase</keyword>
<dbReference type="Pfam" id="PF03403">
    <property type="entry name" value="PAF-AH_p_II"/>
    <property type="match status" value="1"/>
</dbReference>
<keyword evidence="4" id="KW-0443">Lipid metabolism</keyword>
<keyword evidence="6" id="KW-1185">Reference proteome</keyword>
<evidence type="ECO:0000313" key="6">
    <source>
        <dbReference type="Proteomes" id="UP000232323"/>
    </source>
</evidence>
<dbReference type="PANTHER" id="PTHR10272">
    <property type="entry name" value="PLATELET-ACTIVATING FACTOR ACETYLHYDROLASE"/>
    <property type="match status" value="1"/>
</dbReference>
<evidence type="ECO:0000313" key="5">
    <source>
        <dbReference type="EMBL" id="GAX79240.1"/>
    </source>
</evidence>
<evidence type="ECO:0000256" key="4">
    <source>
        <dbReference type="ARBA" id="ARBA00023098"/>
    </source>
</evidence>
<dbReference type="EMBL" id="BEGY01000040">
    <property type="protein sequence ID" value="GAX79240.1"/>
    <property type="molecule type" value="Genomic_DNA"/>
</dbReference>
<name>A0A250X8Y6_9CHLO</name>